<feature type="transmembrane region" description="Helical" evidence="1">
    <location>
        <begin position="80"/>
        <end position="100"/>
    </location>
</feature>
<dbReference type="Pfam" id="PF04238">
    <property type="entry name" value="DUF420"/>
    <property type="match status" value="1"/>
</dbReference>
<reference evidence="2 3" key="1">
    <citation type="submission" date="2018-06" db="EMBL/GenBank/DDBJ databases">
        <title>Combined omics and stable isotope probing to characterize newly discovered Mariana Back-Arc vent microbial communities.</title>
        <authorList>
            <person name="Trembath-Reichert E."/>
            <person name="Huber J.A."/>
        </authorList>
    </citation>
    <scope>NUCLEOTIDE SEQUENCE [LARGE SCALE GENOMIC DNA]</scope>
    <source>
        <strain evidence="2">MAG 63_1</strain>
    </source>
</reference>
<dbReference type="GO" id="GO:0022904">
    <property type="term" value="P:respiratory electron transport chain"/>
    <property type="evidence" value="ECO:0007669"/>
    <property type="project" value="InterPro"/>
</dbReference>
<accession>A0A432G0G8</accession>
<evidence type="ECO:0000313" key="2">
    <source>
        <dbReference type="EMBL" id="RTZ77046.1"/>
    </source>
</evidence>
<feature type="transmembrane region" description="Helical" evidence="1">
    <location>
        <begin position="155"/>
        <end position="174"/>
    </location>
</feature>
<keyword evidence="1" id="KW-1133">Transmembrane helix</keyword>
<dbReference type="Proteomes" id="UP000286801">
    <property type="component" value="Unassembled WGS sequence"/>
</dbReference>
<evidence type="ECO:0000313" key="3">
    <source>
        <dbReference type="Proteomes" id="UP000286801"/>
    </source>
</evidence>
<dbReference type="InterPro" id="IPR007352">
    <property type="entry name" value="DUF420"/>
</dbReference>
<sequence>MKTLIGNRSAVTLILIASAVILLFLFWLIYFHETPVEGSSLDLTILPALNALLNLMSATCIIFGFIAIRRGNRVRHKKMMLSALFFSFLFLVSYLTYHAFHGDTLFQGEGWVRPLYFFILISHIILSVVVLPLVLTTVFFAATGNFTMHPKIARITLPLWMYISVTGVLVYLMLYHL</sequence>
<protein>
    <submittedName>
        <fullName evidence="2">DUF420 domain-containing protein</fullName>
    </submittedName>
</protein>
<feature type="transmembrane region" description="Helical" evidence="1">
    <location>
        <begin position="51"/>
        <end position="68"/>
    </location>
</feature>
<comment type="caution">
    <text evidence="2">The sequence shown here is derived from an EMBL/GenBank/DDBJ whole genome shotgun (WGS) entry which is preliminary data.</text>
</comment>
<keyword evidence="1" id="KW-0472">Membrane</keyword>
<dbReference type="InterPro" id="IPR013833">
    <property type="entry name" value="Cyt_c_oxidase_su3_a-hlx"/>
</dbReference>
<organism evidence="2 3">
    <name type="scientific">SAR324 cluster bacterium</name>
    <dbReference type="NCBI Taxonomy" id="2024889"/>
    <lineage>
        <taxon>Bacteria</taxon>
        <taxon>Deltaproteobacteria</taxon>
        <taxon>SAR324 cluster</taxon>
    </lineage>
</organism>
<feature type="transmembrane region" description="Helical" evidence="1">
    <location>
        <begin position="12"/>
        <end position="31"/>
    </location>
</feature>
<evidence type="ECO:0000256" key="1">
    <source>
        <dbReference type="SAM" id="Phobius"/>
    </source>
</evidence>
<dbReference type="PANTHER" id="PTHR37692:SF1">
    <property type="entry name" value="DUF420 DOMAIN-CONTAINING PROTEIN"/>
    <property type="match status" value="1"/>
</dbReference>
<dbReference type="Gene3D" id="1.20.120.80">
    <property type="entry name" value="Cytochrome c oxidase, subunit III, four-helix bundle"/>
    <property type="match status" value="1"/>
</dbReference>
<gene>
    <name evidence="2" type="ORF">DSY97_10600</name>
</gene>
<dbReference type="GO" id="GO:0004129">
    <property type="term" value="F:cytochrome-c oxidase activity"/>
    <property type="evidence" value="ECO:0007669"/>
    <property type="project" value="InterPro"/>
</dbReference>
<feature type="transmembrane region" description="Helical" evidence="1">
    <location>
        <begin position="115"/>
        <end position="143"/>
    </location>
</feature>
<dbReference type="EMBL" id="QNZL01000286">
    <property type="protein sequence ID" value="RTZ77046.1"/>
    <property type="molecule type" value="Genomic_DNA"/>
</dbReference>
<dbReference type="GO" id="GO:0016020">
    <property type="term" value="C:membrane"/>
    <property type="evidence" value="ECO:0007669"/>
    <property type="project" value="InterPro"/>
</dbReference>
<dbReference type="AlphaFoldDB" id="A0A432G0G8"/>
<proteinExistence type="predicted"/>
<keyword evidence="1" id="KW-0812">Transmembrane</keyword>
<name>A0A432G0G8_9DELT</name>
<dbReference type="PANTHER" id="PTHR37692">
    <property type="entry name" value="HYPOTHETICAL MEMBRANE SPANNING PROTEIN"/>
    <property type="match status" value="1"/>
</dbReference>